<organism evidence="3 4">
    <name type="scientific">Cucumis sativus</name>
    <name type="common">Cucumber</name>
    <dbReference type="NCBI Taxonomy" id="3659"/>
    <lineage>
        <taxon>Eukaryota</taxon>
        <taxon>Viridiplantae</taxon>
        <taxon>Streptophyta</taxon>
        <taxon>Embryophyta</taxon>
        <taxon>Tracheophyta</taxon>
        <taxon>Spermatophyta</taxon>
        <taxon>Magnoliopsida</taxon>
        <taxon>eudicotyledons</taxon>
        <taxon>Gunneridae</taxon>
        <taxon>Pentapetalae</taxon>
        <taxon>rosids</taxon>
        <taxon>fabids</taxon>
        <taxon>Cucurbitales</taxon>
        <taxon>Cucurbitaceae</taxon>
        <taxon>Benincaseae</taxon>
        <taxon>Cucumis</taxon>
    </lineage>
</organism>
<accession>A0A0A0L010</accession>
<dbReference type="STRING" id="3659.A0A0A0L010"/>
<dbReference type="AlphaFoldDB" id="A0A0A0L010"/>
<dbReference type="PANTHER" id="PTHR34081">
    <property type="entry name" value="MALECTIN DOMAIN-CONTAINING PROTEIN"/>
    <property type="match status" value="1"/>
</dbReference>
<feature type="transmembrane region" description="Helical" evidence="1">
    <location>
        <begin position="117"/>
        <end position="139"/>
    </location>
</feature>
<reference evidence="3 4" key="3">
    <citation type="journal article" date="2010" name="BMC Genomics">
        <title>Transcriptome sequencing and comparative analysis of cucumber flowers with different sex types.</title>
        <authorList>
            <person name="Guo S."/>
            <person name="Zheng Y."/>
            <person name="Joung J.G."/>
            <person name="Liu S."/>
            <person name="Zhang Z."/>
            <person name="Crasta O.R."/>
            <person name="Sobral B.W."/>
            <person name="Xu Y."/>
            <person name="Huang S."/>
            <person name="Fei Z."/>
        </authorList>
    </citation>
    <scope>NUCLEOTIDE SEQUENCE [LARGE SCALE GENOMIC DNA]</scope>
    <source>
        <strain evidence="4">cv. 9930</strain>
    </source>
</reference>
<dbReference type="Proteomes" id="UP000029981">
    <property type="component" value="Chromosome 4"/>
</dbReference>
<dbReference type="EMBL" id="CM002925">
    <property type="protein sequence ID" value="KGN55043.1"/>
    <property type="molecule type" value="Genomic_DNA"/>
</dbReference>
<evidence type="ECO:0000259" key="2">
    <source>
        <dbReference type="Pfam" id="PF11721"/>
    </source>
</evidence>
<reference evidence="3 4" key="1">
    <citation type="journal article" date="2009" name="Nat. Genet.">
        <title>The genome of the cucumber, Cucumis sativus L.</title>
        <authorList>
            <person name="Huang S."/>
            <person name="Li R."/>
            <person name="Zhang Z."/>
            <person name="Li L."/>
            <person name="Gu X."/>
            <person name="Fan W."/>
            <person name="Lucas W.J."/>
            <person name="Wang X."/>
            <person name="Xie B."/>
            <person name="Ni P."/>
            <person name="Ren Y."/>
            <person name="Zhu H."/>
            <person name="Li J."/>
            <person name="Lin K."/>
            <person name="Jin W."/>
            <person name="Fei Z."/>
            <person name="Li G."/>
            <person name="Staub J."/>
            <person name="Kilian A."/>
            <person name="van der Vossen E.A."/>
            <person name="Wu Y."/>
            <person name="Guo J."/>
            <person name="He J."/>
            <person name="Jia Z."/>
            <person name="Ren Y."/>
            <person name="Tian G."/>
            <person name="Lu Y."/>
            <person name="Ruan J."/>
            <person name="Qian W."/>
            <person name="Wang M."/>
            <person name="Huang Q."/>
            <person name="Li B."/>
            <person name="Xuan Z."/>
            <person name="Cao J."/>
            <person name="Asan"/>
            <person name="Wu Z."/>
            <person name="Zhang J."/>
            <person name="Cai Q."/>
            <person name="Bai Y."/>
            <person name="Zhao B."/>
            <person name="Han Y."/>
            <person name="Li Y."/>
            <person name="Li X."/>
            <person name="Wang S."/>
            <person name="Shi Q."/>
            <person name="Liu S."/>
            <person name="Cho W.K."/>
            <person name="Kim J.Y."/>
            <person name="Xu Y."/>
            <person name="Heller-Uszynska K."/>
            <person name="Miao H."/>
            <person name="Cheng Z."/>
            <person name="Zhang S."/>
            <person name="Wu J."/>
            <person name="Yang Y."/>
            <person name="Kang H."/>
            <person name="Li M."/>
            <person name="Liang H."/>
            <person name="Ren X."/>
            <person name="Shi Z."/>
            <person name="Wen M."/>
            <person name="Jian M."/>
            <person name="Yang H."/>
            <person name="Zhang G."/>
            <person name="Yang Z."/>
            <person name="Chen R."/>
            <person name="Liu S."/>
            <person name="Li J."/>
            <person name="Ma L."/>
            <person name="Liu H."/>
            <person name="Zhou Y."/>
            <person name="Zhao J."/>
            <person name="Fang X."/>
            <person name="Li G."/>
            <person name="Fang L."/>
            <person name="Li Y."/>
            <person name="Liu D."/>
            <person name="Zheng H."/>
            <person name="Zhang Y."/>
            <person name="Qin N."/>
            <person name="Li Z."/>
            <person name="Yang G."/>
            <person name="Yang S."/>
            <person name="Bolund L."/>
            <person name="Kristiansen K."/>
            <person name="Zheng H."/>
            <person name="Li S."/>
            <person name="Zhang X."/>
            <person name="Yang H."/>
            <person name="Wang J."/>
            <person name="Sun R."/>
            <person name="Zhang B."/>
            <person name="Jiang S."/>
            <person name="Wang J."/>
            <person name="Du Y."/>
            <person name="Li S."/>
        </authorList>
    </citation>
    <scope>NUCLEOTIDE SEQUENCE [LARGE SCALE GENOMIC DNA]</scope>
    <source>
        <strain evidence="4">cv. 9930</strain>
    </source>
</reference>
<evidence type="ECO:0000313" key="4">
    <source>
        <dbReference type="Proteomes" id="UP000029981"/>
    </source>
</evidence>
<dbReference type="Gene3D" id="2.60.120.430">
    <property type="entry name" value="Galactose-binding lectin"/>
    <property type="match status" value="1"/>
</dbReference>
<protein>
    <recommendedName>
        <fullName evidence="2">Malectin domain-containing protein</fullName>
    </recommendedName>
</protein>
<feature type="domain" description="Malectin" evidence="2">
    <location>
        <begin position="5"/>
        <end position="100"/>
    </location>
</feature>
<dbReference type="InterPro" id="IPR021720">
    <property type="entry name" value="Malectin_dom"/>
</dbReference>
<evidence type="ECO:0000313" key="3">
    <source>
        <dbReference type="EMBL" id="KGN55043.1"/>
    </source>
</evidence>
<evidence type="ECO:0000256" key="1">
    <source>
        <dbReference type="SAM" id="Phobius"/>
    </source>
</evidence>
<keyword evidence="1" id="KW-0812">Transmembrane</keyword>
<keyword evidence="1" id="KW-0472">Membrane</keyword>
<dbReference type="Pfam" id="PF11721">
    <property type="entry name" value="Malectin"/>
    <property type="match status" value="1"/>
</dbReference>
<gene>
    <name evidence="3" type="ORF">Csa_4G624980</name>
</gene>
<dbReference type="PANTHER" id="PTHR34081:SF1">
    <property type="entry name" value="MALECTIN, LEUCINE-RICH REPEAT DOMAIN, L DOMAIN-LIKE PROTEIN-RELATED"/>
    <property type="match status" value="1"/>
</dbReference>
<reference evidence="3 4" key="4">
    <citation type="journal article" date="2011" name="BMC Genomics">
        <title>RNA-Seq improves annotation of protein-coding genes in the cucumber genome.</title>
        <authorList>
            <person name="Li Z."/>
            <person name="Zhang Z."/>
            <person name="Yan P."/>
            <person name="Huang S."/>
            <person name="Fei Z."/>
            <person name="Lin K."/>
        </authorList>
    </citation>
    <scope>NUCLEOTIDE SEQUENCE [LARGE SCALE GENOMIC DNA]</scope>
    <source>
        <strain evidence="4">cv. 9930</strain>
    </source>
</reference>
<dbReference type="Gramene" id="KGN55043">
    <property type="protein sequence ID" value="KGN55043"/>
    <property type="gene ID" value="Csa_4G624980"/>
</dbReference>
<proteinExistence type="predicted"/>
<name>A0A0A0L010_CUCSA</name>
<reference evidence="3 4" key="2">
    <citation type="journal article" date="2009" name="PLoS ONE">
        <title>An integrated genetic and cytogenetic map of the cucumber genome.</title>
        <authorList>
            <person name="Ren Y."/>
            <person name="Zhang Z."/>
            <person name="Liu J."/>
            <person name="Staub J.E."/>
            <person name="Han Y."/>
            <person name="Cheng Z."/>
            <person name="Li X."/>
            <person name="Lu J."/>
            <person name="Miao H."/>
            <person name="Kang H."/>
            <person name="Xie B."/>
            <person name="Gu X."/>
            <person name="Wang X."/>
            <person name="Du Y."/>
            <person name="Jin W."/>
            <person name="Huang S."/>
        </authorList>
    </citation>
    <scope>NUCLEOTIDE SEQUENCE [LARGE SCALE GENOMIC DNA]</scope>
    <source>
        <strain evidence="4">cv. 9930</strain>
    </source>
</reference>
<sequence>MDFASSGSYYVKLHFAEILITADQTYTSLGRRLFDISIQGKLIKKDFNIMEEAGGAGKEFTLEVPDVMVNSTLEIHLYWAGKGTIYIPYSGVHGPLISAITVTPNFHVKTNVKTKRLTAGAIAGIVVGVFIFVFLVLVLRWKGYLGGKDTEDDDIISNLILSHFENFET</sequence>
<dbReference type="OMA" id="NDICTCS"/>
<keyword evidence="4" id="KW-1185">Reference proteome</keyword>
<keyword evidence="1" id="KW-1133">Transmembrane helix</keyword>